<keyword evidence="3" id="KW-1185">Reference proteome</keyword>
<reference evidence="2" key="5">
    <citation type="submission" date="2015-06" db="UniProtKB">
        <authorList>
            <consortium name="EnsemblFungi"/>
        </authorList>
    </citation>
    <scope>IDENTIFICATION</scope>
    <source>
        <strain evidence="2">ATCC 64411</strain>
    </source>
</reference>
<dbReference type="AlphaFoldDB" id="A0A0C4ED62"/>
<reference evidence="2" key="4">
    <citation type="journal article" date="2015" name="G3 (Bethesda)">
        <title>Genome sequences of three phytopathogenic species of the Magnaporthaceae family of fungi.</title>
        <authorList>
            <person name="Okagaki L.H."/>
            <person name="Nunes C.C."/>
            <person name="Sailsbery J."/>
            <person name="Clay B."/>
            <person name="Brown D."/>
            <person name="John T."/>
            <person name="Oh Y."/>
            <person name="Young N."/>
            <person name="Fitzgerald M."/>
            <person name="Haas B.J."/>
            <person name="Zeng Q."/>
            <person name="Young S."/>
            <person name="Adiconis X."/>
            <person name="Fan L."/>
            <person name="Levin J.Z."/>
            <person name="Mitchell T.K."/>
            <person name="Okubara P.A."/>
            <person name="Farman M.L."/>
            <person name="Kohn L.M."/>
            <person name="Birren B."/>
            <person name="Ma L.-J."/>
            <person name="Dean R.A."/>
        </authorList>
    </citation>
    <scope>NUCLEOTIDE SEQUENCE</scope>
    <source>
        <strain evidence="2">ATCC 64411 / 73-15</strain>
    </source>
</reference>
<dbReference type="OrthoDB" id="4500473at2759"/>
<dbReference type="EMBL" id="GL876975">
    <property type="protein sequence ID" value="KLU90804.1"/>
    <property type="molecule type" value="Genomic_DNA"/>
</dbReference>
<dbReference type="Proteomes" id="UP000011715">
    <property type="component" value="Unassembled WGS sequence"/>
</dbReference>
<accession>A0A0C4ED62</accession>
<name>A0A0C4ED62_MAGP6</name>
<dbReference type="EnsemblFungi" id="MAPG_10655T0">
    <property type="protein sequence ID" value="MAPG_10655T0"/>
    <property type="gene ID" value="MAPG_10655"/>
</dbReference>
<protein>
    <submittedName>
        <fullName evidence="1 2">Uncharacterized protein</fullName>
    </submittedName>
</protein>
<dbReference type="STRING" id="644358.A0A0C4ED62"/>
<evidence type="ECO:0000313" key="2">
    <source>
        <dbReference type="EnsemblFungi" id="MAPG_10655T0"/>
    </source>
</evidence>
<reference evidence="1" key="2">
    <citation type="submission" date="2010-05" db="EMBL/GenBank/DDBJ databases">
        <title>The Genome Sequence of Magnaporthe poae strain ATCC 64411.</title>
        <authorList>
            <consortium name="The Broad Institute Genome Sequencing Platform"/>
            <consortium name="Broad Institute Genome Sequencing Center for Infectious Disease"/>
            <person name="Ma L.-J."/>
            <person name="Dead R."/>
            <person name="Young S."/>
            <person name="Zeng Q."/>
            <person name="Koehrsen M."/>
            <person name="Alvarado L."/>
            <person name="Berlin A."/>
            <person name="Chapman S.B."/>
            <person name="Chen Z."/>
            <person name="Freedman E."/>
            <person name="Gellesch M."/>
            <person name="Goldberg J."/>
            <person name="Griggs A."/>
            <person name="Gujja S."/>
            <person name="Heilman E.R."/>
            <person name="Heiman D."/>
            <person name="Hepburn T."/>
            <person name="Howarth C."/>
            <person name="Jen D."/>
            <person name="Larson L."/>
            <person name="Mehta T."/>
            <person name="Neiman D."/>
            <person name="Pearson M."/>
            <person name="Roberts A."/>
            <person name="Saif S."/>
            <person name="Shea T."/>
            <person name="Shenoy N."/>
            <person name="Sisk P."/>
            <person name="Stolte C."/>
            <person name="Sykes S."/>
            <person name="Walk T."/>
            <person name="White J."/>
            <person name="Yandava C."/>
            <person name="Haas B."/>
            <person name="Nusbaum C."/>
            <person name="Birren B."/>
        </authorList>
    </citation>
    <scope>NUCLEOTIDE SEQUENCE</scope>
    <source>
        <strain evidence="1">ATCC 64411</strain>
    </source>
</reference>
<organism evidence="2 3">
    <name type="scientific">Magnaporthiopsis poae (strain ATCC 64411 / 73-15)</name>
    <name type="common">Kentucky bluegrass fungus</name>
    <name type="synonym">Magnaporthe poae</name>
    <dbReference type="NCBI Taxonomy" id="644358"/>
    <lineage>
        <taxon>Eukaryota</taxon>
        <taxon>Fungi</taxon>
        <taxon>Dikarya</taxon>
        <taxon>Ascomycota</taxon>
        <taxon>Pezizomycotina</taxon>
        <taxon>Sordariomycetes</taxon>
        <taxon>Sordariomycetidae</taxon>
        <taxon>Magnaporthales</taxon>
        <taxon>Magnaporthaceae</taxon>
        <taxon>Magnaporthiopsis</taxon>
    </lineage>
</organism>
<dbReference type="eggNOG" id="ENOG502SU9Z">
    <property type="taxonomic scope" value="Eukaryota"/>
</dbReference>
<reference evidence="3" key="1">
    <citation type="submission" date="2010-05" db="EMBL/GenBank/DDBJ databases">
        <title>The genome sequence of Magnaporthe poae strain ATCC 64411.</title>
        <authorList>
            <person name="Ma L.-J."/>
            <person name="Dead R."/>
            <person name="Young S."/>
            <person name="Zeng Q."/>
            <person name="Koehrsen M."/>
            <person name="Alvarado L."/>
            <person name="Berlin A."/>
            <person name="Chapman S.B."/>
            <person name="Chen Z."/>
            <person name="Freedman E."/>
            <person name="Gellesch M."/>
            <person name="Goldberg J."/>
            <person name="Griggs A."/>
            <person name="Gujja S."/>
            <person name="Heilman E.R."/>
            <person name="Heiman D."/>
            <person name="Hepburn T."/>
            <person name="Howarth C."/>
            <person name="Jen D."/>
            <person name="Larson L."/>
            <person name="Mehta T."/>
            <person name="Neiman D."/>
            <person name="Pearson M."/>
            <person name="Roberts A."/>
            <person name="Saif S."/>
            <person name="Shea T."/>
            <person name="Shenoy N."/>
            <person name="Sisk P."/>
            <person name="Stolte C."/>
            <person name="Sykes S."/>
            <person name="Walk T."/>
            <person name="White J."/>
            <person name="Yandava C."/>
            <person name="Haas B."/>
            <person name="Nusbaum C."/>
            <person name="Birren B."/>
        </authorList>
    </citation>
    <scope>NUCLEOTIDE SEQUENCE [LARGE SCALE GENOMIC DNA]</scope>
    <source>
        <strain evidence="3">ATCC 64411 / 73-15</strain>
    </source>
</reference>
<sequence>MPSSEHKKAWVLTPNQDYTATGVLQVGQILTDYMDPNSAVLHSGTKPIPQETLVDQSTHHGVDYSSEDKQQVAFRAWIKESLMKAFGASAGAQFETVQRNKYSSHTIGVFLFQPSTAYCRDSLALGDAPLLHKIPWWKTHRRVWMVTGLRVLGKGAKVTEGFVKNSSGKLAAQADSTVAEVPLQGGAGGGFSSEHAASHSINDADPFVYAYRLHEIIVARRFEATELGAFTRGGVSAAGEVHVELGGESDGAGDEEVDGEPEVVGYRVLEVPDEAFDGDGDEANPMLVE</sequence>
<evidence type="ECO:0000313" key="1">
    <source>
        <dbReference type="EMBL" id="KLU90804.1"/>
    </source>
</evidence>
<evidence type="ECO:0000313" key="3">
    <source>
        <dbReference type="Proteomes" id="UP000011715"/>
    </source>
</evidence>
<reference evidence="1" key="3">
    <citation type="submission" date="2011-03" db="EMBL/GenBank/DDBJ databases">
        <title>Annotation of Magnaporthe poae ATCC 64411.</title>
        <authorList>
            <person name="Ma L.-J."/>
            <person name="Dead R."/>
            <person name="Young S.K."/>
            <person name="Zeng Q."/>
            <person name="Gargeya S."/>
            <person name="Fitzgerald M."/>
            <person name="Haas B."/>
            <person name="Abouelleil A."/>
            <person name="Alvarado L."/>
            <person name="Arachchi H.M."/>
            <person name="Berlin A."/>
            <person name="Brown A."/>
            <person name="Chapman S.B."/>
            <person name="Chen Z."/>
            <person name="Dunbar C."/>
            <person name="Freedman E."/>
            <person name="Gearin G."/>
            <person name="Gellesch M."/>
            <person name="Goldberg J."/>
            <person name="Griggs A."/>
            <person name="Gujja S."/>
            <person name="Heiman D."/>
            <person name="Howarth C."/>
            <person name="Larson L."/>
            <person name="Lui A."/>
            <person name="MacDonald P.J.P."/>
            <person name="Mehta T."/>
            <person name="Montmayeur A."/>
            <person name="Murphy C."/>
            <person name="Neiman D."/>
            <person name="Pearson M."/>
            <person name="Priest M."/>
            <person name="Roberts A."/>
            <person name="Saif S."/>
            <person name="Shea T."/>
            <person name="Shenoy N."/>
            <person name="Sisk P."/>
            <person name="Stolte C."/>
            <person name="Sykes S."/>
            <person name="Yandava C."/>
            <person name="Wortman J."/>
            <person name="Nusbaum C."/>
            <person name="Birren B."/>
        </authorList>
    </citation>
    <scope>NUCLEOTIDE SEQUENCE</scope>
    <source>
        <strain evidence="1">ATCC 64411</strain>
    </source>
</reference>
<dbReference type="VEuPathDB" id="FungiDB:MAPG_10655"/>
<dbReference type="EMBL" id="ADBL01002382">
    <property type="status" value="NOT_ANNOTATED_CDS"/>
    <property type="molecule type" value="Genomic_DNA"/>
</dbReference>
<gene>
    <name evidence="1" type="ORF">MAPG_10655</name>
</gene>
<proteinExistence type="predicted"/>